<keyword evidence="2" id="KW-1185">Reference proteome</keyword>
<dbReference type="AlphaFoldDB" id="A0A7J6BYI0"/>
<protein>
    <submittedName>
        <fullName evidence="1">Uncharacterized protein</fullName>
    </submittedName>
</protein>
<organism evidence="1 2">
    <name type="scientific">Onychostoma macrolepis</name>
    <dbReference type="NCBI Taxonomy" id="369639"/>
    <lineage>
        <taxon>Eukaryota</taxon>
        <taxon>Metazoa</taxon>
        <taxon>Chordata</taxon>
        <taxon>Craniata</taxon>
        <taxon>Vertebrata</taxon>
        <taxon>Euteleostomi</taxon>
        <taxon>Actinopterygii</taxon>
        <taxon>Neopterygii</taxon>
        <taxon>Teleostei</taxon>
        <taxon>Ostariophysi</taxon>
        <taxon>Cypriniformes</taxon>
        <taxon>Cyprinidae</taxon>
        <taxon>Acrossocheilinae</taxon>
        <taxon>Onychostoma</taxon>
    </lineage>
</organism>
<evidence type="ECO:0000313" key="1">
    <source>
        <dbReference type="EMBL" id="KAF4098732.1"/>
    </source>
</evidence>
<dbReference type="Proteomes" id="UP000579812">
    <property type="component" value="Unassembled WGS sequence"/>
</dbReference>
<proteinExistence type="predicted"/>
<reference evidence="1 2" key="1">
    <citation type="submission" date="2020-04" db="EMBL/GenBank/DDBJ databases">
        <title>Chromosome-level genome assembly of a cyprinid fish Onychostoma macrolepis by integration of Nanopore Sequencing, Bionano and Hi-C technology.</title>
        <authorList>
            <person name="Wang D."/>
        </authorList>
    </citation>
    <scope>NUCLEOTIDE SEQUENCE [LARGE SCALE GENOMIC DNA]</scope>
    <source>
        <strain evidence="1">SWU-2019</strain>
        <tissue evidence="1">Muscle</tissue>
    </source>
</reference>
<accession>A0A7J6BYI0</accession>
<dbReference type="EMBL" id="JAAMOB010000021">
    <property type="protein sequence ID" value="KAF4098732.1"/>
    <property type="molecule type" value="Genomic_DNA"/>
</dbReference>
<sequence>MIGNKTSIRDGVFKNEVGVLRVLIIRTITVIYHCMLRKRDKHFNTATSPNEPARTSLMSGDVAVALFTDDTNFITNL</sequence>
<gene>
    <name evidence="1" type="ORF">G5714_020762</name>
</gene>
<comment type="caution">
    <text evidence="1">The sequence shown here is derived from an EMBL/GenBank/DDBJ whole genome shotgun (WGS) entry which is preliminary data.</text>
</comment>
<name>A0A7J6BYI0_9TELE</name>
<evidence type="ECO:0000313" key="2">
    <source>
        <dbReference type="Proteomes" id="UP000579812"/>
    </source>
</evidence>